<dbReference type="GO" id="GO:0016020">
    <property type="term" value="C:membrane"/>
    <property type="evidence" value="ECO:0007669"/>
    <property type="project" value="UniProtKB-SubCell"/>
</dbReference>
<keyword evidence="2 6" id="KW-0812">Transmembrane</keyword>
<keyword evidence="4 6" id="KW-0472">Membrane</keyword>
<keyword evidence="8" id="KW-1185">Reference proteome</keyword>
<dbReference type="Pfam" id="PF00002">
    <property type="entry name" value="7tm_2"/>
    <property type="match status" value="1"/>
</dbReference>
<evidence type="ECO:0000256" key="3">
    <source>
        <dbReference type="ARBA" id="ARBA00022989"/>
    </source>
</evidence>
<sequence>MPLGRFLNDTNVSCTPPLLDVTTFSATGGYQPGRYCGLGSFEDGTTCCFPCPLQDWVYPPEWKQQLRVPNYLSILSVILCVFLLLSFAVLPPEKTHRHYLSVGLLVPVLMISLSFSIPVGVDPPLCYDAITPHDMKSDSSCAATGVLVALGGLGSVFWVFLRSLWLHIRIVWDRDPGKKFKWASITSGTVVPIIFLVALLAATGFSYRMGQTCLPNRENAIVTFWVWLVVFAVAAFILQAVTTGYCFYVYARTLRRERRSRHQDSLQRGQQKKKLETWTNVKKLFVLQWRNILVSIFTIIGSISFFIVFWTQDSKLGHVFNDPNNLKPVKTWLICQALSRGDKKECRNYVSGFTVTRESVLASLILASLVGIEIFILLFRSAMFGAWIDLFKRLFHHARTGRPPTPQLTSLENPDRYLPNSPEK</sequence>
<name>A0A6A5WIT3_9PLEO</name>
<dbReference type="GO" id="GO:0004930">
    <property type="term" value="F:G protein-coupled receptor activity"/>
    <property type="evidence" value="ECO:0007669"/>
    <property type="project" value="InterPro"/>
</dbReference>
<accession>A0A6A5WIT3</accession>
<feature type="non-terminal residue" evidence="7">
    <location>
        <position position="424"/>
    </location>
</feature>
<evidence type="ECO:0000313" key="8">
    <source>
        <dbReference type="Proteomes" id="UP000799779"/>
    </source>
</evidence>
<evidence type="ECO:0000256" key="2">
    <source>
        <dbReference type="ARBA" id="ARBA00022692"/>
    </source>
</evidence>
<dbReference type="AlphaFoldDB" id="A0A6A5WIT3"/>
<feature type="transmembrane region" description="Helical" evidence="6">
    <location>
        <begin position="71"/>
        <end position="90"/>
    </location>
</feature>
<proteinExistence type="predicted"/>
<organism evidence="7 8">
    <name type="scientific">Amniculicola lignicola CBS 123094</name>
    <dbReference type="NCBI Taxonomy" id="1392246"/>
    <lineage>
        <taxon>Eukaryota</taxon>
        <taxon>Fungi</taxon>
        <taxon>Dikarya</taxon>
        <taxon>Ascomycota</taxon>
        <taxon>Pezizomycotina</taxon>
        <taxon>Dothideomycetes</taxon>
        <taxon>Pleosporomycetidae</taxon>
        <taxon>Pleosporales</taxon>
        <taxon>Amniculicolaceae</taxon>
        <taxon>Amniculicola</taxon>
    </lineage>
</organism>
<dbReference type="InterPro" id="IPR053247">
    <property type="entry name" value="GPCR_GPR1/git3-like"/>
</dbReference>
<dbReference type="PANTHER" id="PTHR42058:SF1">
    <property type="entry name" value="G-PROTEIN COUPLED RECEPTORS FAMILY 2 PROFILE 2 DOMAIN-CONTAINING PROTEIN"/>
    <property type="match status" value="1"/>
</dbReference>
<feature type="transmembrane region" description="Helical" evidence="6">
    <location>
        <begin position="360"/>
        <end position="379"/>
    </location>
</feature>
<protein>
    <recommendedName>
        <fullName evidence="9">G-protein coupled receptors family 2 profile 2 domain-containing protein</fullName>
    </recommendedName>
</protein>
<evidence type="ECO:0008006" key="9">
    <source>
        <dbReference type="Google" id="ProtNLM"/>
    </source>
</evidence>
<dbReference type="OrthoDB" id="26203at2759"/>
<dbReference type="PANTHER" id="PTHR42058">
    <property type="entry name" value="G_PROTEIN_RECEP_F2_4 DOMAIN-CONTAINING PROTEIN"/>
    <property type="match status" value="1"/>
</dbReference>
<evidence type="ECO:0000256" key="1">
    <source>
        <dbReference type="ARBA" id="ARBA00004141"/>
    </source>
</evidence>
<evidence type="ECO:0000256" key="4">
    <source>
        <dbReference type="ARBA" id="ARBA00023136"/>
    </source>
</evidence>
<evidence type="ECO:0000256" key="6">
    <source>
        <dbReference type="SAM" id="Phobius"/>
    </source>
</evidence>
<feature type="transmembrane region" description="Helical" evidence="6">
    <location>
        <begin position="102"/>
        <end position="121"/>
    </location>
</feature>
<gene>
    <name evidence="7" type="ORF">P154DRAFT_395386</name>
</gene>
<feature type="transmembrane region" description="Helical" evidence="6">
    <location>
        <begin position="292"/>
        <end position="311"/>
    </location>
</feature>
<dbReference type="Gene3D" id="1.20.1070.10">
    <property type="entry name" value="Rhodopsin 7-helix transmembrane proteins"/>
    <property type="match status" value="1"/>
</dbReference>
<keyword evidence="3 6" id="KW-1133">Transmembrane helix</keyword>
<feature type="transmembrane region" description="Helical" evidence="6">
    <location>
        <begin position="141"/>
        <end position="161"/>
    </location>
</feature>
<evidence type="ECO:0000256" key="5">
    <source>
        <dbReference type="SAM" id="MobiDB-lite"/>
    </source>
</evidence>
<dbReference type="InterPro" id="IPR000832">
    <property type="entry name" value="GPCR_2_secretin-like"/>
</dbReference>
<feature type="transmembrane region" description="Helical" evidence="6">
    <location>
        <begin position="182"/>
        <end position="205"/>
    </location>
</feature>
<comment type="subcellular location">
    <subcellularLocation>
        <location evidence="1">Membrane</location>
        <topology evidence="1">Multi-pass membrane protein</topology>
    </subcellularLocation>
</comment>
<dbReference type="Proteomes" id="UP000799779">
    <property type="component" value="Unassembled WGS sequence"/>
</dbReference>
<feature type="transmembrane region" description="Helical" evidence="6">
    <location>
        <begin position="225"/>
        <end position="251"/>
    </location>
</feature>
<evidence type="ECO:0000313" key="7">
    <source>
        <dbReference type="EMBL" id="KAF2000061.1"/>
    </source>
</evidence>
<feature type="region of interest" description="Disordered" evidence="5">
    <location>
        <begin position="405"/>
        <end position="424"/>
    </location>
</feature>
<dbReference type="EMBL" id="ML977591">
    <property type="protein sequence ID" value="KAF2000061.1"/>
    <property type="molecule type" value="Genomic_DNA"/>
</dbReference>
<reference evidence="7" key="1">
    <citation type="journal article" date="2020" name="Stud. Mycol.">
        <title>101 Dothideomycetes genomes: a test case for predicting lifestyles and emergence of pathogens.</title>
        <authorList>
            <person name="Haridas S."/>
            <person name="Albert R."/>
            <person name="Binder M."/>
            <person name="Bloem J."/>
            <person name="Labutti K."/>
            <person name="Salamov A."/>
            <person name="Andreopoulos B."/>
            <person name="Baker S."/>
            <person name="Barry K."/>
            <person name="Bills G."/>
            <person name="Bluhm B."/>
            <person name="Cannon C."/>
            <person name="Castanera R."/>
            <person name="Culley D."/>
            <person name="Daum C."/>
            <person name="Ezra D."/>
            <person name="Gonzalez J."/>
            <person name="Henrissat B."/>
            <person name="Kuo A."/>
            <person name="Liang C."/>
            <person name="Lipzen A."/>
            <person name="Lutzoni F."/>
            <person name="Magnuson J."/>
            <person name="Mondo S."/>
            <person name="Nolan M."/>
            <person name="Ohm R."/>
            <person name="Pangilinan J."/>
            <person name="Park H.-J."/>
            <person name="Ramirez L."/>
            <person name="Alfaro M."/>
            <person name="Sun H."/>
            <person name="Tritt A."/>
            <person name="Yoshinaga Y."/>
            <person name="Zwiers L.-H."/>
            <person name="Turgeon B."/>
            <person name="Goodwin S."/>
            <person name="Spatafora J."/>
            <person name="Crous P."/>
            <person name="Grigoriev I."/>
        </authorList>
    </citation>
    <scope>NUCLEOTIDE SEQUENCE</scope>
    <source>
        <strain evidence="7">CBS 123094</strain>
    </source>
</reference>